<feature type="transmembrane region" description="Helical" evidence="1">
    <location>
        <begin position="12"/>
        <end position="36"/>
    </location>
</feature>
<dbReference type="InterPro" id="IPR018580">
    <property type="entry name" value="Uncharacterised_YfhO"/>
</dbReference>
<feature type="transmembrane region" description="Helical" evidence="1">
    <location>
        <begin position="133"/>
        <end position="153"/>
    </location>
</feature>
<protein>
    <submittedName>
        <fullName evidence="2">YfhO family protein</fullName>
    </submittedName>
</protein>
<dbReference type="EMBL" id="CP049886">
    <property type="protein sequence ID" value="QIL45682.1"/>
    <property type="molecule type" value="Genomic_DNA"/>
</dbReference>
<evidence type="ECO:0000313" key="3">
    <source>
        <dbReference type="Proteomes" id="UP000500890"/>
    </source>
</evidence>
<feature type="transmembrane region" description="Helical" evidence="1">
    <location>
        <begin position="107"/>
        <end position="127"/>
    </location>
</feature>
<dbReference type="AlphaFoldDB" id="A0A6G8AL45"/>
<name>A0A6G8AL45_9ENTE</name>
<proteinExistence type="predicted"/>
<evidence type="ECO:0000256" key="1">
    <source>
        <dbReference type="SAM" id="Phobius"/>
    </source>
</evidence>
<organism evidence="2 3">
    <name type="scientific">Vagococcus coleopterorum</name>
    <dbReference type="NCBI Taxonomy" id="2714946"/>
    <lineage>
        <taxon>Bacteria</taxon>
        <taxon>Bacillati</taxon>
        <taxon>Bacillota</taxon>
        <taxon>Bacilli</taxon>
        <taxon>Lactobacillales</taxon>
        <taxon>Enterococcaceae</taxon>
        <taxon>Vagococcus</taxon>
    </lineage>
</organism>
<dbReference type="Proteomes" id="UP000500890">
    <property type="component" value="Chromosome"/>
</dbReference>
<dbReference type="Pfam" id="PF09586">
    <property type="entry name" value="YfhO"/>
    <property type="match status" value="1"/>
</dbReference>
<accession>A0A6G8AL45</accession>
<feature type="transmembrane region" description="Helical" evidence="1">
    <location>
        <begin position="289"/>
        <end position="309"/>
    </location>
</feature>
<sequence length="876" mass="100279">MKEKLKRVLKTPYPYLAFFIPVIIMAIKYATLGIYWGSDRTLLASDAFSQFSNFHASFNNVLKGDQSIFYTWNSSLGLNYWALIAYYLGGIFTPLVFFFKNNQIPDVIYLLTLLKIGLAGLSFWVFSKRTYKLQSFTHVALAVSYALMSYVTVHAELIMWLDAFIYLPLVFLGLQRLMEEKKPLLLFISYFLLFVSNFYFGFMIGVLSFLYYFAKTIGQWERYKKTIPHYLITSLLAGGASMVMILPTVFDLQANGEGLNPLLMKKTEATGLFDFFIKNMIGVYDTTKYGSIPFIYIGLIPLVFCLFYFLSNRFPLKQKLLYGGIFAFITASFYFEPLNLFWHGFHFPNMFLFRYSFAFSFLVIVLAGYGMEAFTKKEAPKLIALSLSLMGIFAIVFAFNHTGQYEYLKWQNLAFTLIFLVLYLAGLLYYLRIRNVFGKVAPVYMRRFAFVLLLLMSLEASVNTHFILNGVKKDWNYPSRSLYSGPYKDYKEAVDHSKKEDNDFFYRMESLDSVSANDSINYGYHGLSQFSSIRNTNSAQLLNKLGFRSRGANANTRYENNTLMMDSLFGIKYNLSKNPPQKDGFTESYRNDTYKVNKNEHALGLGVLAPNSLADLTLKDNNVLGNQTDFINSLTGKTDLFYTQSTPKVVESNNVEQQKNDKGNIITYQEKEGNIGKKITFSVTVPAGRQAYLRLQPTDFNQIKSSTAEVSINGLRHKTQLKNNGEFYNLGNYLVATEITFTLELYGTPAVSLFEPTVIFLNLDNYHSAMKQLAEKRVDFTVTGRKATAEVNLEKDQLLMTTIPYDKGWTAYVDGKKTKTTDLDDALLTLPLKAGSHQIKLVFLPQGFLIGFSLFIICFILFSLYLYILRKQKNKP</sequence>
<feature type="transmembrane region" description="Helical" evidence="1">
    <location>
        <begin position="184"/>
        <end position="214"/>
    </location>
</feature>
<feature type="transmembrane region" description="Helical" evidence="1">
    <location>
        <begin position="848"/>
        <end position="868"/>
    </location>
</feature>
<dbReference type="PANTHER" id="PTHR38454">
    <property type="entry name" value="INTEGRAL MEMBRANE PROTEIN-RELATED"/>
    <property type="match status" value="1"/>
</dbReference>
<reference evidence="2 3" key="1">
    <citation type="submission" date="2020-03" db="EMBL/GenBank/DDBJ databases">
        <title>Vagococcus sp. nov., isolated from beetles.</title>
        <authorList>
            <person name="Hyun D.-W."/>
            <person name="Bae J.-W."/>
        </authorList>
    </citation>
    <scope>NUCLEOTIDE SEQUENCE [LARGE SCALE GENOMIC DNA]</scope>
    <source>
        <strain evidence="2 3">HDW17A</strain>
    </source>
</reference>
<feature type="transmembrane region" description="Helical" evidence="1">
    <location>
        <begin position="321"/>
        <end position="345"/>
    </location>
</feature>
<feature type="transmembrane region" description="Helical" evidence="1">
    <location>
        <begin position="351"/>
        <end position="370"/>
    </location>
</feature>
<keyword evidence="3" id="KW-1185">Reference proteome</keyword>
<dbReference type="RefSeq" id="WP_166006420.1">
    <property type="nucleotide sequence ID" value="NZ_CP049886.1"/>
</dbReference>
<dbReference type="KEGG" id="vah:G7081_00565"/>
<keyword evidence="1" id="KW-1133">Transmembrane helix</keyword>
<feature type="transmembrane region" description="Helical" evidence="1">
    <location>
        <begin position="80"/>
        <end position="100"/>
    </location>
</feature>
<feature type="transmembrane region" description="Helical" evidence="1">
    <location>
        <begin position="443"/>
        <end position="462"/>
    </location>
</feature>
<keyword evidence="1" id="KW-0472">Membrane</keyword>
<feature type="transmembrane region" description="Helical" evidence="1">
    <location>
        <begin position="226"/>
        <end position="250"/>
    </location>
</feature>
<gene>
    <name evidence="2" type="ORF">G7081_00565</name>
</gene>
<dbReference type="PANTHER" id="PTHR38454:SF1">
    <property type="entry name" value="INTEGRAL MEMBRANE PROTEIN"/>
    <property type="match status" value="1"/>
</dbReference>
<feature type="transmembrane region" description="Helical" evidence="1">
    <location>
        <begin position="413"/>
        <end position="431"/>
    </location>
</feature>
<evidence type="ECO:0000313" key="2">
    <source>
        <dbReference type="EMBL" id="QIL45682.1"/>
    </source>
</evidence>
<keyword evidence="1" id="KW-0812">Transmembrane</keyword>
<feature type="transmembrane region" description="Helical" evidence="1">
    <location>
        <begin position="382"/>
        <end position="401"/>
    </location>
</feature>